<dbReference type="PANTHER" id="PTHR48079:SF9">
    <property type="entry name" value="PUTATIVE-RELATED"/>
    <property type="match status" value="1"/>
</dbReference>
<dbReference type="InterPro" id="IPR036291">
    <property type="entry name" value="NAD(P)-bd_dom_sf"/>
</dbReference>
<evidence type="ECO:0000313" key="2">
    <source>
        <dbReference type="EMBL" id="MBC3916495.1"/>
    </source>
</evidence>
<reference evidence="2 3" key="1">
    <citation type="submission" date="2020-08" db="EMBL/GenBank/DDBJ databases">
        <title>Novel species isolated from subtropical streams in China.</title>
        <authorList>
            <person name="Lu H."/>
        </authorList>
    </citation>
    <scope>NUCLEOTIDE SEQUENCE [LARGE SCALE GENOMIC DNA]</scope>
    <source>
        <strain evidence="2 3">CY18W</strain>
    </source>
</reference>
<name>A0ABR6ZKR5_9BURK</name>
<protein>
    <submittedName>
        <fullName evidence="2">SDR family oxidoreductase</fullName>
    </submittedName>
</protein>
<dbReference type="EMBL" id="JACOGF010000002">
    <property type="protein sequence ID" value="MBC3916495.1"/>
    <property type="molecule type" value="Genomic_DNA"/>
</dbReference>
<accession>A0ABR6ZKR5</accession>
<proteinExistence type="predicted"/>
<evidence type="ECO:0000313" key="3">
    <source>
        <dbReference type="Proteomes" id="UP000650424"/>
    </source>
</evidence>
<gene>
    <name evidence="2" type="ORF">H8L32_03265</name>
</gene>
<evidence type="ECO:0000259" key="1">
    <source>
        <dbReference type="Pfam" id="PF01370"/>
    </source>
</evidence>
<dbReference type="Proteomes" id="UP000650424">
    <property type="component" value="Unassembled WGS sequence"/>
</dbReference>
<feature type="domain" description="NAD-dependent epimerase/dehydratase" evidence="1">
    <location>
        <begin position="3"/>
        <end position="216"/>
    </location>
</feature>
<dbReference type="RefSeq" id="WP_186945759.1">
    <property type="nucleotide sequence ID" value="NZ_JACOGF010000002.1"/>
</dbReference>
<dbReference type="SUPFAM" id="SSF51735">
    <property type="entry name" value="NAD(P)-binding Rossmann-fold domains"/>
    <property type="match status" value="1"/>
</dbReference>
<keyword evidence="3" id="KW-1185">Reference proteome</keyword>
<organism evidence="2 3">
    <name type="scientific">Undibacterium hunanense</name>
    <dbReference type="NCBI Taxonomy" id="2762292"/>
    <lineage>
        <taxon>Bacteria</taxon>
        <taxon>Pseudomonadati</taxon>
        <taxon>Pseudomonadota</taxon>
        <taxon>Betaproteobacteria</taxon>
        <taxon>Burkholderiales</taxon>
        <taxon>Oxalobacteraceae</taxon>
        <taxon>Undibacterium</taxon>
    </lineage>
</organism>
<dbReference type="PANTHER" id="PTHR48079">
    <property type="entry name" value="PROTEIN YEEZ"/>
    <property type="match status" value="1"/>
</dbReference>
<dbReference type="InterPro" id="IPR051783">
    <property type="entry name" value="NAD(P)-dependent_oxidoreduct"/>
</dbReference>
<sequence>MRIFLTGATGFIGSKIIPELINAGHQVLGLTRSDAGALALAEAGATVHRGDIEDLDSLRAGADKCDGVIHTAFDHNFQHFVANCDKDHRVIMALGEVLDGSERPLVITSVTPVGMAIPGQAAIEDYFNPAHPNPRKASELAAWELLQRGIHVSAVRLSQIHDADKQGLVTSMIALAREKGVSAYVGEGLNCWSAAHVSDTSRLYRLALEKGQAGARYHATAEEAIKYRDIAETIGERLAIPVLSLSKEEAPGHFGWLSMFADKDMSATSTKTRELLQWHPTGPGLLESIRQISL</sequence>
<dbReference type="Gene3D" id="3.40.50.720">
    <property type="entry name" value="NAD(P)-binding Rossmann-like Domain"/>
    <property type="match status" value="1"/>
</dbReference>
<comment type="caution">
    <text evidence="2">The sequence shown here is derived from an EMBL/GenBank/DDBJ whole genome shotgun (WGS) entry which is preliminary data.</text>
</comment>
<dbReference type="CDD" id="cd05262">
    <property type="entry name" value="SDR_a7"/>
    <property type="match status" value="1"/>
</dbReference>
<dbReference type="Pfam" id="PF01370">
    <property type="entry name" value="Epimerase"/>
    <property type="match status" value="1"/>
</dbReference>
<dbReference type="InterPro" id="IPR001509">
    <property type="entry name" value="Epimerase_deHydtase"/>
</dbReference>